<dbReference type="PANTHER" id="PTHR30204">
    <property type="entry name" value="REDOX-CYCLING DRUG-SENSING TRANSCRIPTIONAL ACTIVATOR SOXR"/>
    <property type="match status" value="1"/>
</dbReference>
<evidence type="ECO:0000256" key="4">
    <source>
        <dbReference type="ARBA" id="ARBA00023163"/>
    </source>
</evidence>
<dbReference type="PROSITE" id="PS50937">
    <property type="entry name" value="HTH_MERR_2"/>
    <property type="match status" value="1"/>
</dbReference>
<dbReference type="AlphaFoldDB" id="J0XFT3"/>
<keyword evidence="4" id="KW-0804">Transcription</keyword>
<dbReference type="InterPro" id="IPR009061">
    <property type="entry name" value="DNA-bd_dom_put_sf"/>
</dbReference>
<dbReference type="SUPFAM" id="SSF46955">
    <property type="entry name" value="Putative DNA-binding domain"/>
    <property type="match status" value="1"/>
</dbReference>
<dbReference type="EMBL" id="AKFT01000009">
    <property type="protein sequence ID" value="EJF47571.1"/>
    <property type="molecule type" value="Genomic_DNA"/>
</dbReference>
<feature type="compositionally biased region" description="Basic and acidic residues" evidence="5">
    <location>
        <begin position="115"/>
        <end position="132"/>
    </location>
</feature>
<dbReference type="GO" id="GO:0003700">
    <property type="term" value="F:DNA-binding transcription factor activity"/>
    <property type="evidence" value="ECO:0007669"/>
    <property type="project" value="InterPro"/>
</dbReference>
<organism evidence="7 8">
    <name type="scientific">Actinomyces massiliensis F0489</name>
    <dbReference type="NCBI Taxonomy" id="1125718"/>
    <lineage>
        <taxon>Bacteria</taxon>
        <taxon>Bacillati</taxon>
        <taxon>Actinomycetota</taxon>
        <taxon>Actinomycetes</taxon>
        <taxon>Actinomycetales</taxon>
        <taxon>Actinomycetaceae</taxon>
        <taxon>Actinomyces</taxon>
    </lineage>
</organism>
<dbReference type="eggNOG" id="COG0789">
    <property type="taxonomic scope" value="Bacteria"/>
</dbReference>
<keyword evidence="8" id="KW-1185">Reference proteome</keyword>
<evidence type="ECO:0000313" key="8">
    <source>
        <dbReference type="Proteomes" id="UP000002941"/>
    </source>
</evidence>
<evidence type="ECO:0000259" key="6">
    <source>
        <dbReference type="PROSITE" id="PS50937"/>
    </source>
</evidence>
<accession>J0XFT3</accession>
<evidence type="ECO:0000313" key="7">
    <source>
        <dbReference type="EMBL" id="EJF47571.1"/>
    </source>
</evidence>
<dbReference type="SMART" id="SM00422">
    <property type="entry name" value="HTH_MERR"/>
    <property type="match status" value="1"/>
</dbReference>
<dbReference type="GO" id="GO:0003677">
    <property type="term" value="F:DNA binding"/>
    <property type="evidence" value="ECO:0007669"/>
    <property type="project" value="UniProtKB-KW"/>
</dbReference>
<evidence type="ECO:0000256" key="1">
    <source>
        <dbReference type="ARBA" id="ARBA00022491"/>
    </source>
</evidence>
<name>J0XFT3_9ACTO</name>
<keyword evidence="1" id="KW-0678">Repressor</keyword>
<dbReference type="RefSeq" id="WP_008729593.1">
    <property type="nucleotide sequence ID" value="NZ_AKFT01000009.1"/>
</dbReference>
<dbReference type="PANTHER" id="PTHR30204:SF69">
    <property type="entry name" value="MERR-FAMILY TRANSCRIPTIONAL REGULATOR"/>
    <property type="match status" value="1"/>
</dbReference>
<evidence type="ECO:0000256" key="2">
    <source>
        <dbReference type="ARBA" id="ARBA00023015"/>
    </source>
</evidence>
<dbReference type="InterPro" id="IPR047057">
    <property type="entry name" value="MerR_fam"/>
</dbReference>
<dbReference type="InterPro" id="IPR000551">
    <property type="entry name" value="MerR-type_HTH_dom"/>
</dbReference>
<reference evidence="7 8" key="1">
    <citation type="submission" date="2012-05" db="EMBL/GenBank/DDBJ databases">
        <authorList>
            <person name="Harkins D.M."/>
            <person name="Madupu R."/>
            <person name="Durkin A.S."/>
            <person name="Torralba M."/>
            <person name="Methe B."/>
            <person name="Sutton G.G."/>
            <person name="Nelson K.E."/>
        </authorList>
    </citation>
    <scope>NUCLEOTIDE SEQUENCE [LARGE SCALE GENOMIC DNA]</scope>
    <source>
        <strain evidence="7 8">F0489</strain>
    </source>
</reference>
<keyword evidence="3" id="KW-0238">DNA-binding</keyword>
<dbReference type="Pfam" id="PF13411">
    <property type="entry name" value="MerR_1"/>
    <property type="match status" value="1"/>
</dbReference>
<dbReference type="Gene3D" id="1.10.1660.10">
    <property type="match status" value="1"/>
</dbReference>
<feature type="region of interest" description="Disordered" evidence="5">
    <location>
        <begin position="113"/>
        <end position="186"/>
    </location>
</feature>
<dbReference type="Proteomes" id="UP000002941">
    <property type="component" value="Unassembled WGS sequence"/>
</dbReference>
<evidence type="ECO:0000256" key="3">
    <source>
        <dbReference type="ARBA" id="ARBA00023125"/>
    </source>
</evidence>
<feature type="domain" description="HTH merR-type" evidence="6">
    <location>
        <begin position="1"/>
        <end position="68"/>
    </location>
</feature>
<feature type="compositionally biased region" description="Low complexity" evidence="5">
    <location>
        <begin position="168"/>
        <end position="186"/>
    </location>
</feature>
<comment type="caution">
    <text evidence="7">The sequence shown here is derived from an EMBL/GenBank/DDBJ whole genome shotgun (WGS) entry which is preliminary data.</text>
</comment>
<dbReference type="PATRIC" id="fig|1125718.3.peg.181"/>
<gene>
    <name evidence="7" type="ORF">HMPREF1318_0775</name>
</gene>
<proteinExistence type="predicted"/>
<keyword evidence="2" id="KW-0805">Transcription regulation</keyword>
<evidence type="ECO:0000256" key="5">
    <source>
        <dbReference type="SAM" id="MobiDB-lite"/>
    </source>
</evidence>
<sequence length="186" mass="20578">MRISEVTDRTGIPTRLLRYYEEQKLLVPARNASGYRDYSSQDVEVARRIRQLLDAGLSTATIRTVLPCLTERAGRLAPICEETVNDLKREQARIQASIETLAASRDAISSVIAAGRDEGGETSRDSRDDNSKTTRTPQPESPDDRPLKRAGQTQRPAGRSEATMHRWTAASPPRTRRATATPTSTS</sequence>
<protein>
    <submittedName>
        <fullName evidence="7">Transcriptional regulator, MerR family</fullName>
    </submittedName>
</protein>